<evidence type="ECO:0000256" key="10">
    <source>
        <dbReference type="RuleBase" id="RU367007"/>
    </source>
</evidence>
<dbReference type="Pfam" id="PF16192">
    <property type="entry name" value="PMT_4TMC"/>
    <property type="match status" value="1"/>
</dbReference>
<dbReference type="GO" id="GO:0012505">
    <property type="term" value="C:endomembrane system"/>
    <property type="evidence" value="ECO:0007669"/>
    <property type="project" value="UniProtKB-SubCell"/>
</dbReference>
<dbReference type="AlphaFoldDB" id="A0A1F5MGY0"/>
<dbReference type="PANTHER" id="PTHR10050">
    <property type="entry name" value="DOLICHYL-PHOSPHATE-MANNOSE--PROTEIN MANNOSYLTRANSFERASE"/>
    <property type="match status" value="1"/>
</dbReference>
<dbReference type="UniPathway" id="UPA00378"/>
<protein>
    <recommendedName>
        <fullName evidence="9 10">Polyprenol-phosphate-mannose--protein mannosyltransferase</fullName>
        <ecNumber evidence="10">2.4.1.-</ecNumber>
    </recommendedName>
</protein>
<evidence type="ECO:0000256" key="6">
    <source>
        <dbReference type="ARBA" id="ARBA00022692"/>
    </source>
</evidence>
<evidence type="ECO:0000256" key="3">
    <source>
        <dbReference type="ARBA" id="ARBA00007222"/>
    </source>
</evidence>
<keyword evidence="7 10" id="KW-1133">Transmembrane helix</keyword>
<dbReference type="InterPro" id="IPR032421">
    <property type="entry name" value="PMT_4TMC"/>
</dbReference>
<feature type="transmembrane region" description="Helical" evidence="10">
    <location>
        <begin position="202"/>
        <end position="223"/>
    </location>
</feature>
<evidence type="ECO:0000256" key="5">
    <source>
        <dbReference type="ARBA" id="ARBA00022679"/>
    </source>
</evidence>
<evidence type="ECO:0000256" key="1">
    <source>
        <dbReference type="ARBA" id="ARBA00004127"/>
    </source>
</evidence>
<feature type="transmembrane region" description="Helical" evidence="10">
    <location>
        <begin position="171"/>
        <end position="195"/>
    </location>
</feature>
<comment type="subcellular location">
    <subcellularLocation>
        <location evidence="10">Cell membrane</location>
    </subcellularLocation>
    <subcellularLocation>
        <location evidence="1">Endomembrane system</location>
        <topology evidence="1">Multi-pass membrane protein</topology>
    </subcellularLocation>
</comment>
<dbReference type="InterPro" id="IPR003342">
    <property type="entry name" value="ArnT-like_N"/>
</dbReference>
<evidence type="ECO:0000256" key="2">
    <source>
        <dbReference type="ARBA" id="ARBA00004922"/>
    </source>
</evidence>
<feature type="transmembrane region" description="Helical" evidence="10">
    <location>
        <begin position="331"/>
        <end position="350"/>
    </location>
</feature>
<gene>
    <name evidence="13" type="ORF">A3J13_01295</name>
</gene>
<organism evidence="13 14">
    <name type="scientific">Candidatus Daviesbacteria bacterium RIFCSPLOWO2_02_FULL_36_8</name>
    <dbReference type="NCBI Taxonomy" id="1797793"/>
    <lineage>
        <taxon>Bacteria</taxon>
        <taxon>Candidatus Daviesiibacteriota</taxon>
    </lineage>
</organism>
<feature type="transmembrane region" description="Helical" evidence="10">
    <location>
        <begin position="6"/>
        <end position="25"/>
    </location>
</feature>
<feature type="domain" description="Protein O-mannosyl-transferase C-terminal four TM" evidence="12">
    <location>
        <begin position="228"/>
        <end position="387"/>
    </location>
</feature>
<comment type="pathway">
    <text evidence="2 10">Protein modification; protein glycosylation.</text>
</comment>
<dbReference type="Proteomes" id="UP000183317">
    <property type="component" value="Unassembled WGS sequence"/>
</dbReference>
<feature type="transmembrane region" description="Helical" evidence="10">
    <location>
        <begin position="362"/>
        <end position="381"/>
    </location>
</feature>
<keyword evidence="8 10" id="KW-0472">Membrane</keyword>
<dbReference type="GO" id="GO:0005886">
    <property type="term" value="C:plasma membrane"/>
    <property type="evidence" value="ECO:0007669"/>
    <property type="project" value="UniProtKB-SubCell"/>
</dbReference>
<keyword evidence="6 10" id="KW-0812">Transmembrane</keyword>
<evidence type="ECO:0000259" key="11">
    <source>
        <dbReference type="Pfam" id="PF02366"/>
    </source>
</evidence>
<evidence type="ECO:0000313" key="14">
    <source>
        <dbReference type="Proteomes" id="UP000183317"/>
    </source>
</evidence>
<evidence type="ECO:0000259" key="12">
    <source>
        <dbReference type="Pfam" id="PF16192"/>
    </source>
</evidence>
<dbReference type="EMBL" id="MFDU01000005">
    <property type="protein sequence ID" value="OGE64615.1"/>
    <property type="molecule type" value="Genomic_DNA"/>
</dbReference>
<evidence type="ECO:0000256" key="8">
    <source>
        <dbReference type="ARBA" id="ARBA00023136"/>
    </source>
</evidence>
<keyword evidence="4 10" id="KW-0328">Glycosyltransferase</keyword>
<evidence type="ECO:0000256" key="9">
    <source>
        <dbReference type="ARBA" id="ARBA00093617"/>
    </source>
</evidence>
<feature type="transmembrane region" description="Helical" evidence="10">
    <location>
        <begin position="147"/>
        <end position="165"/>
    </location>
</feature>
<comment type="function">
    <text evidence="10">Protein O-mannosyltransferase that catalyzes the transfer of a single mannose residue from a polyprenol phospho-mannosyl lipidic donor to the hydroxyl group of selected serine and threonine residues in acceptor proteins.</text>
</comment>
<dbReference type="GO" id="GO:0004169">
    <property type="term" value="F:dolichyl-phosphate-mannose-protein mannosyltransferase activity"/>
    <property type="evidence" value="ECO:0007669"/>
    <property type="project" value="UniProtKB-UniRule"/>
</dbReference>
<feature type="domain" description="ArnT-like N-terminal" evidence="11">
    <location>
        <begin position="14"/>
        <end position="218"/>
    </location>
</feature>
<evidence type="ECO:0000256" key="7">
    <source>
        <dbReference type="ARBA" id="ARBA00022989"/>
    </source>
</evidence>
<feature type="transmembrane region" description="Helical" evidence="10">
    <location>
        <begin position="285"/>
        <end position="302"/>
    </location>
</feature>
<evidence type="ECO:0000313" key="13">
    <source>
        <dbReference type="EMBL" id="OGE64615.1"/>
    </source>
</evidence>
<accession>A0A1F5MGY0</accession>
<keyword evidence="10" id="KW-1003">Cell membrane</keyword>
<comment type="similarity">
    <text evidence="3 10">Belongs to the glycosyltransferase 39 family.</text>
</comment>
<dbReference type="InterPro" id="IPR027005">
    <property type="entry name" value="PMT-like"/>
</dbReference>
<dbReference type="Pfam" id="PF02366">
    <property type="entry name" value="PMT"/>
    <property type="match status" value="1"/>
</dbReference>
<feature type="transmembrane region" description="Helical" evidence="10">
    <location>
        <begin position="92"/>
        <end position="110"/>
    </location>
</feature>
<dbReference type="EC" id="2.4.1.-" evidence="10"/>
<comment type="caution">
    <text evidence="13">The sequence shown here is derived from an EMBL/GenBank/DDBJ whole genome shotgun (WGS) entry which is preliminary data.</text>
</comment>
<evidence type="ECO:0000256" key="4">
    <source>
        <dbReference type="ARBA" id="ARBA00022676"/>
    </source>
</evidence>
<feature type="transmembrane region" description="Helical" evidence="10">
    <location>
        <begin position="307"/>
        <end position="325"/>
    </location>
</feature>
<feature type="transmembrane region" description="Helical" evidence="10">
    <location>
        <begin position="122"/>
        <end position="138"/>
    </location>
</feature>
<sequence>MHTSNLKPKYILIIILLISTFLRLYRLDDPNKYVFDEVYHAFTAKEFLAGHKEAWEYWTTPPPGVAYEWTHPPLAKEIMATSMFFVNSQNAWAWRLPGALFGILNIYLVYLLGKKLLNNEPASLIAAFVFSIDGLNFVQSRTGMNDIYYVTFMLLCILLLLNRRFFLSAIILGLALSSKWAAVYSYLIIIPIVIVRKDFRKILYFLIIPPVVYLISYIPFFILGHDFTVFINLQKQMWWYHTNLRATHSYSSPWWSWPLNLYPIWYFVDYQKEKVANIFSSGNPVIFWVGAAAIILTGWEALKKRSFLLAVLVLGFLAFWLPWAASPRIMFLYHFSPSVPFLSLALGHQLSIEYKNTRTRKIVFLILFLAILSFGFLYPFLTGVGIPRDFVKLFFYTNVTKNPF</sequence>
<name>A0A1F5MGY0_9BACT</name>
<keyword evidence="5 10" id="KW-0808">Transferase</keyword>
<reference evidence="13 14" key="1">
    <citation type="journal article" date="2016" name="Nat. Commun.">
        <title>Thousands of microbial genomes shed light on interconnected biogeochemical processes in an aquifer system.</title>
        <authorList>
            <person name="Anantharaman K."/>
            <person name="Brown C.T."/>
            <person name="Hug L.A."/>
            <person name="Sharon I."/>
            <person name="Castelle C.J."/>
            <person name="Probst A.J."/>
            <person name="Thomas B.C."/>
            <person name="Singh A."/>
            <person name="Wilkins M.J."/>
            <person name="Karaoz U."/>
            <person name="Brodie E.L."/>
            <person name="Williams K.H."/>
            <person name="Hubbard S.S."/>
            <person name="Banfield J.F."/>
        </authorList>
    </citation>
    <scope>NUCLEOTIDE SEQUENCE [LARGE SCALE GENOMIC DNA]</scope>
</reference>
<proteinExistence type="inferred from homology"/>